<evidence type="ECO:0000256" key="3">
    <source>
        <dbReference type="ARBA" id="ARBA00022516"/>
    </source>
</evidence>
<evidence type="ECO:0000256" key="4">
    <source>
        <dbReference type="ARBA" id="ARBA00022679"/>
    </source>
</evidence>
<evidence type="ECO:0000256" key="7">
    <source>
        <dbReference type="ARBA" id="ARBA00023264"/>
    </source>
</evidence>
<dbReference type="PIRSF" id="PIRSF002465">
    <property type="entry name" value="Phsphlp_syn_PlsX"/>
    <property type="match status" value="1"/>
</dbReference>
<evidence type="ECO:0000256" key="1">
    <source>
        <dbReference type="ARBA" id="ARBA00001232"/>
    </source>
</evidence>
<evidence type="ECO:0000256" key="10">
    <source>
        <dbReference type="HAMAP-Rule" id="MF_00019"/>
    </source>
</evidence>
<comment type="similarity">
    <text evidence="10">Belongs to the PlsX family.</text>
</comment>
<dbReference type="InterPro" id="IPR003664">
    <property type="entry name" value="FA_synthesis"/>
</dbReference>
<proteinExistence type="inferred from homology"/>
<dbReference type="Gene3D" id="3.40.718.10">
    <property type="entry name" value="Isopropylmalate Dehydrogenase"/>
    <property type="match status" value="1"/>
</dbReference>
<sequence length="322" mass="35253">MKIGFDLMGSDGSPKVEIEALKLLSDEIKNELIVAGKGDYEIEVRNLGFEYRIAEEVVGMHEIPTVAVKQKRNSSLGILFSMLKNKEIDSVVSAGNTGAIMGFSFFELGTIEENAKPGLAITLPTEHGYSVMIDVGANIKPRPIDLLYYGIMGSILARIVLAKEKPRIGLLNIGSESVKGDEIRQKAYQLLKGGVENFVGNVEGNNVMKGFVDVIITDGFTGNVLLKYSEGIIDALWRMLKESVAAVMRRKFGQFLVKPALKDLKAKFSYEEYGGGILLGVNGVVIICHGHSSPLALKNAIVMARKCVEFNITEEIRKVIKK</sequence>
<dbReference type="GO" id="GO:0006633">
    <property type="term" value="P:fatty acid biosynthetic process"/>
    <property type="evidence" value="ECO:0007669"/>
    <property type="project" value="UniProtKB-UniRule"/>
</dbReference>
<name>A0A7V0Z5B4_UNCW3</name>
<dbReference type="InterPro" id="IPR012281">
    <property type="entry name" value="Phospholipid_synth_PlsX-like"/>
</dbReference>
<keyword evidence="4 10" id="KW-0808">Transferase</keyword>
<keyword evidence="3 10" id="KW-0444">Lipid biosynthesis</keyword>
<comment type="subcellular location">
    <subcellularLocation>
        <location evidence="10">Cytoplasm</location>
    </subcellularLocation>
    <text evidence="10">Associated with the membrane possibly through PlsY.</text>
</comment>
<dbReference type="PANTHER" id="PTHR30100:SF1">
    <property type="entry name" value="PHOSPHATE ACYLTRANSFERASE"/>
    <property type="match status" value="1"/>
</dbReference>
<dbReference type="UniPathway" id="UPA00085"/>
<comment type="subunit">
    <text evidence="9 10">Homodimer. Probably interacts with PlsY.</text>
</comment>
<reference evidence="11" key="1">
    <citation type="journal article" date="2020" name="mSystems">
        <title>Genome- and Community-Level Interaction Insights into Carbon Utilization and Element Cycling Functions of Hydrothermarchaeota in Hydrothermal Sediment.</title>
        <authorList>
            <person name="Zhou Z."/>
            <person name="Liu Y."/>
            <person name="Xu W."/>
            <person name="Pan J."/>
            <person name="Luo Z.H."/>
            <person name="Li M."/>
        </authorList>
    </citation>
    <scope>NUCLEOTIDE SEQUENCE [LARGE SCALE GENOMIC DNA]</scope>
    <source>
        <strain evidence="11">SpSt-258</strain>
    </source>
</reference>
<dbReference type="EC" id="2.3.1.274" evidence="8 10"/>
<evidence type="ECO:0000256" key="9">
    <source>
        <dbReference type="ARBA" id="ARBA00046608"/>
    </source>
</evidence>
<evidence type="ECO:0000256" key="8">
    <source>
        <dbReference type="ARBA" id="ARBA00024069"/>
    </source>
</evidence>
<dbReference type="GO" id="GO:0008654">
    <property type="term" value="P:phospholipid biosynthetic process"/>
    <property type="evidence" value="ECO:0007669"/>
    <property type="project" value="UniProtKB-KW"/>
</dbReference>
<organism evidence="11">
    <name type="scientific">candidate division WOR-3 bacterium</name>
    <dbReference type="NCBI Taxonomy" id="2052148"/>
    <lineage>
        <taxon>Bacteria</taxon>
        <taxon>Bacteria division WOR-3</taxon>
    </lineage>
</organism>
<gene>
    <name evidence="10 11" type="primary">plsX</name>
    <name evidence="11" type="ORF">ENP86_05045</name>
</gene>
<dbReference type="PANTHER" id="PTHR30100">
    <property type="entry name" value="FATTY ACID/PHOSPHOLIPID SYNTHESIS PROTEIN PLSX"/>
    <property type="match status" value="1"/>
</dbReference>
<evidence type="ECO:0000256" key="6">
    <source>
        <dbReference type="ARBA" id="ARBA00023209"/>
    </source>
</evidence>
<evidence type="ECO:0000256" key="5">
    <source>
        <dbReference type="ARBA" id="ARBA00023098"/>
    </source>
</evidence>
<comment type="pathway">
    <text evidence="10">Lipid metabolism; phospholipid metabolism.</text>
</comment>
<dbReference type="SUPFAM" id="SSF53659">
    <property type="entry name" value="Isocitrate/Isopropylmalate dehydrogenase-like"/>
    <property type="match status" value="1"/>
</dbReference>
<dbReference type="AlphaFoldDB" id="A0A7V0Z5B4"/>
<dbReference type="GO" id="GO:0043811">
    <property type="term" value="F:phosphate:acyl-[acyl carrier protein] acyltransferase activity"/>
    <property type="evidence" value="ECO:0007669"/>
    <property type="project" value="UniProtKB-UniRule"/>
</dbReference>
<dbReference type="HAMAP" id="MF_00019">
    <property type="entry name" value="PlsX"/>
    <property type="match status" value="1"/>
</dbReference>
<comment type="catalytic activity">
    <reaction evidence="1 10">
        <text>a fatty acyl-[ACP] + phosphate = an acyl phosphate + holo-[ACP]</text>
        <dbReference type="Rhea" id="RHEA:42292"/>
        <dbReference type="Rhea" id="RHEA-COMP:9685"/>
        <dbReference type="Rhea" id="RHEA-COMP:14125"/>
        <dbReference type="ChEBI" id="CHEBI:43474"/>
        <dbReference type="ChEBI" id="CHEBI:59918"/>
        <dbReference type="ChEBI" id="CHEBI:64479"/>
        <dbReference type="ChEBI" id="CHEBI:138651"/>
        <dbReference type="EC" id="2.3.1.274"/>
    </reaction>
</comment>
<protein>
    <recommendedName>
        <fullName evidence="8 10">Phosphate acyltransferase</fullName>
        <ecNumber evidence="8 10">2.3.1.274</ecNumber>
    </recommendedName>
    <alternativeName>
        <fullName evidence="10">Acyl-ACP phosphotransacylase</fullName>
    </alternativeName>
    <alternativeName>
        <fullName evidence="10">Acyl-[acyl-carrier-protein]--phosphate acyltransferase</fullName>
    </alternativeName>
    <alternativeName>
        <fullName evidence="10">Phosphate-acyl-ACP acyltransferase</fullName>
    </alternativeName>
</protein>
<dbReference type="NCBIfam" id="TIGR00182">
    <property type="entry name" value="plsX"/>
    <property type="match status" value="1"/>
</dbReference>
<keyword evidence="2 10" id="KW-0963">Cytoplasm</keyword>
<comment type="caution">
    <text evidence="11">The sequence shown here is derived from an EMBL/GenBank/DDBJ whole genome shotgun (WGS) entry which is preliminary data.</text>
</comment>
<dbReference type="EMBL" id="DSKY01000014">
    <property type="protein sequence ID" value="HDY58903.1"/>
    <property type="molecule type" value="Genomic_DNA"/>
</dbReference>
<keyword evidence="5 10" id="KW-0443">Lipid metabolism</keyword>
<keyword evidence="7 10" id="KW-1208">Phospholipid metabolism</keyword>
<comment type="function">
    <text evidence="10">Catalyzes the reversible formation of acyl-phosphate (acyl-PO(4)) from acyl-[acyl-carrier-protein] (acyl-ACP). This enzyme utilizes acyl-ACP as fatty acyl donor, but not acyl-CoA.</text>
</comment>
<keyword evidence="6 10" id="KW-0594">Phospholipid biosynthesis</keyword>
<dbReference type="Pfam" id="PF02504">
    <property type="entry name" value="FA_synthesis"/>
    <property type="match status" value="1"/>
</dbReference>
<evidence type="ECO:0000313" key="11">
    <source>
        <dbReference type="EMBL" id="HDY58903.1"/>
    </source>
</evidence>
<keyword evidence="11" id="KW-0012">Acyltransferase</keyword>
<accession>A0A7V0Z5B4</accession>
<evidence type="ECO:0000256" key="2">
    <source>
        <dbReference type="ARBA" id="ARBA00022490"/>
    </source>
</evidence>
<dbReference type="GO" id="GO:0005737">
    <property type="term" value="C:cytoplasm"/>
    <property type="evidence" value="ECO:0007669"/>
    <property type="project" value="UniProtKB-SubCell"/>
</dbReference>